<dbReference type="SUPFAM" id="SSF53756">
    <property type="entry name" value="UDP-Glycosyltransferase/glycogen phosphorylase"/>
    <property type="match status" value="1"/>
</dbReference>
<proteinExistence type="predicted"/>
<keyword evidence="5" id="KW-1185">Reference proteome</keyword>
<dbReference type="GO" id="GO:0102710">
    <property type="term" value="F:D-inositol-3-phosphate glycosyltransferase activity"/>
    <property type="evidence" value="ECO:0007669"/>
    <property type="project" value="UniProtKB-EC"/>
</dbReference>
<dbReference type="InterPro" id="IPR001296">
    <property type="entry name" value="Glyco_trans_1"/>
</dbReference>
<dbReference type="STRING" id="935700.jaqu_18980"/>
<evidence type="ECO:0000313" key="5">
    <source>
        <dbReference type="Proteomes" id="UP000032232"/>
    </source>
</evidence>
<reference evidence="4 5" key="1">
    <citation type="submission" date="2015-02" db="EMBL/GenBank/DDBJ databases">
        <title>Genome Sequence of Jannaschia aquimarina DSM28248, a member of the Roseobacter clade.</title>
        <authorList>
            <person name="Voget S."/>
            <person name="Daniel R."/>
        </authorList>
    </citation>
    <scope>NUCLEOTIDE SEQUENCE [LARGE SCALE GENOMIC DNA]</scope>
    <source>
        <strain evidence="4 5">GSW-M26</strain>
    </source>
</reference>
<accession>A0A0D1CNL7</accession>
<dbReference type="AlphaFoldDB" id="A0A0D1CNL7"/>
<keyword evidence="4" id="KW-0328">Glycosyltransferase</keyword>
<evidence type="ECO:0000256" key="1">
    <source>
        <dbReference type="ARBA" id="ARBA00022679"/>
    </source>
</evidence>
<feature type="domain" description="Glycosyltransferase subfamily 4-like N-terminal" evidence="3">
    <location>
        <begin position="18"/>
        <end position="169"/>
    </location>
</feature>
<dbReference type="CDD" id="cd03809">
    <property type="entry name" value="GT4_MtfB-like"/>
    <property type="match status" value="1"/>
</dbReference>
<gene>
    <name evidence="4" type="primary">mshA_3</name>
    <name evidence="4" type="ORF">jaqu_18980</name>
</gene>
<dbReference type="Proteomes" id="UP000032232">
    <property type="component" value="Unassembled WGS sequence"/>
</dbReference>
<dbReference type="Gene3D" id="3.40.50.2000">
    <property type="entry name" value="Glycogen Phosphorylase B"/>
    <property type="match status" value="2"/>
</dbReference>
<evidence type="ECO:0000259" key="2">
    <source>
        <dbReference type="Pfam" id="PF00534"/>
    </source>
</evidence>
<dbReference type="RefSeq" id="WP_043918722.1">
    <property type="nucleotide sequence ID" value="NZ_FZPF01000009.1"/>
</dbReference>
<evidence type="ECO:0000313" key="4">
    <source>
        <dbReference type="EMBL" id="KIT16302.1"/>
    </source>
</evidence>
<feature type="domain" description="Glycosyl transferase family 1" evidence="2">
    <location>
        <begin position="191"/>
        <end position="337"/>
    </location>
</feature>
<dbReference type="PANTHER" id="PTHR46401">
    <property type="entry name" value="GLYCOSYLTRANSFERASE WBBK-RELATED"/>
    <property type="match status" value="1"/>
</dbReference>
<dbReference type="PATRIC" id="fig|935700.4.peg.1965"/>
<evidence type="ECO:0000259" key="3">
    <source>
        <dbReference type="Pfam" id="PF13439"/>
    </source>
</evidence>
<dbReference type="PANTHER" id="PTHR46401:SF2">
    <property type="entry name" value="GLYCOSYLTRANSFERASE WBBK-RELATED"/>
    <property type="match status" value="1"/>
</dbReference>
<dbReference type="InterPro" id="IPR028098">
    <property type="entry name" value="Glyco_trans_4-like_N"/>
</dbReference>
<dbReference type="GO" id="GO:0009103">
    <property type="term" value="P:lipopolysaccharide biosynthetic process"/>
    <property type="evidence" value="ECO:0007669"/>
    <property type="project" value="TreeGrafter"/>
</dbReference>
<comment type="caution">
    <text evidence="4">The sequence shown here is derived from an EMBL/GenBank/DDBJ whole genome shotgun (WGS) entry which is preliminary data.</text>
</comment>
<organism evidence="4 5">
    <name type="scientific">Jannaschia aquimarina</name>
    <dbReference type="NCBI Taxonomy" id="935700"/>
    <lineage>
        <taxon>Bacteria</taxon>
        <taxon>Pseudomonadati</taxon>
        <taxon>Pseudomonadota</taxon>
        <taxon>Alphaproteobacteria</taxon>
        <taxon>Rhodobacterales</taxon>
        <taxon>Roseobacteraceae</taxon>
        <taxon>Jannaschia</taxon>
    </lineage>
</organism>
<dbReference type="Pfam" id="PF13439">
    <property type="entry name" value="Glyco_transf_4"/>
    <property type="match status" value="1"/>
</dbReference>
<protein>
    <submittedName>
        <fullName evidence="4">MshA_3 protein</fullName>
        <ecNumber evidence="4">2.4.1.250</ecNumber>
    </submittedName>
</protein>
<keyword evidence="1 4" id="KW-0808">Transferase</keyword>
<sequence>MTASKIYVNGKFLGAGLNGVHRTAAHFSDALLRQGGGQTEIELLAPRPFSPDPAFPRLVPRVVQGRLGPGQGWEMLTLPRAARDGLLVNFCNLAPLLHPRSVVMIHDVQTYLYPEDYTGRQAVAYRMLLPWIGRRAVRVLTVSDFSRKMLAKYGIAPEAKIDVVHNGTDHILDVAPDPSILARHGLTRGRYVMTLGSAKGYKNIRRVFDAMREPLAEELPLVVAGGPPATAYEARGWTPPAGTVFTGFVSDAELRSLYAGASLFAFPSLTEGFGLPPVEAMHCDTPVVAADAGAMPEVCTDGAILVDPADTRAWRAALQAICDQPDLSADLISKGKARAEQLTWASAGARVWSCLQPLL</sequence>
<dbReference type="EC" id="2.4.1.250" evidence="4"/>
<dbReference type="OrthoDB" id="9790710at2"/>
<dbReference type="EMBL" id="JYFE01000036">
    <property type="protein sequence ID" value="KIT16302.1"/>
    <property type="molecule type" value="Genomic_DNA"/>
</dbReference>
<name>A0A0D1CNL7_9RHOB</name>
<dbReference type="Pfam" id="PF00534">
    <property type="entry name" value="Glycos_transf_1"/>
    <property type="match status" value="1"/>
</dbReference>